<dbReference type="Proteomes" id="UP001378592">
    <property type="component" value="Unassembled WGS sequence"/>
</dbReference>
<feature type="compositionally biased region" description="Acidic residues" evidence="1">
    <location>
        <begin position="233"/>
        <end position="252"/>
    </location>
</feature>
<gene>
    <name evidence="3" type="ORF">R5R35_009636</name>
</gene>
<protein>
    <recommendedName>
        <fullName evidence="2">CCD97-like C-terminal domain-containing protein</fullName>
    </recommendedName>
</protein>
<sequence>MPGIVKSNSYVPQSDLEETSSNCEGHGQKVQHLPSLMKSEEPDVPEIVSQPSGACADFLFIDSMLNHLAKSQKAPFKSQQVGDPDLDFSEKKEIARDILKDNPARFLAKFGHYLLEDHLDYFSTLDSTNKNYEVDFHVKQLRRFLSKAKNQVDVRNRRFEALKKLMKEGDYFSEEEMKKRNPLMYEQLIGQYLTPQERQDRYANKKQSRSYVVHLMGQIEDHYVNCLKKQQLDDEEAEEMDTSDEEVEENEPVNEGKIYNQREENEEDIEEFDTSDESEGERTEQMKKTQPCQTSSQSKVTDEEKYMFREEFFNNMYESFLEGRDTDFDYTTVDTNPEYECLAVRTQDEEEQYFDSETPELIKSGNITPTGNENEEEEEDELDVFMKKLNSESSVK</sequence>
<name>A0AAN9VK96_9ORTH</name>
<feature type="region of interest" description="Disordered" evidence="1">
    <location>
        <begin position="361"/>
        <end position="396"/>
    </location>
</feature>
<feature type="region of interest" description="Disordered" evidence="1">
    <location>
        <begin position="1"/>
        <end position="29"/>
    </location>
</feature>
<evidence type="ECO:0000313" key="3">
    <source>
        <dbReference type="EMBL" id="KAK7792858.1"/>
    </source>
</evidence>
<proteinExistence type="predicted"/>
<feature type="compositionally biased region" description="Polar residues" evidence="1">
    <location>
        <begin position="288"/>
        <end position="299"/>
    </location>
</feature>
<dbReference type="PANTHER" id="PTHR31840">
    <property type="entry name" value="COILED-COIL DOMAIN-CONTAINING PROTEIN 97"/>
    <property type="match status" value="1"/>
</dbReference>
<feature type="compositionally biased region" description="Acidic residues" evidence="1">
    <location>
        <begin position="373"/>
        <end position="383"/>
    </location>
</feature>
<dbReference type="Pfam" id="PF09747">
    <property type="entry name" value="CCD97-like_C"/>
    <property type="match status" value="1"/>
</dbReference>
<feature type="compositionally biased region" description="Acidic residues" evidence="1">
    <location>
        <begin position="264"/>
        <end position="279"/>
    </location>
</feature>
<accession>A0AAN9VK96</accession>
<evidence type="ECO:0000313" key="4">
    <source>
        <dbReference type="Proteomes" id="UP001378592"/>
    </source>
</evidence>
<dbReference type="InterPro" id="IPR040233">
    <property type="entry name" value="CCD97-like_C"/>
</dbReference>
<dbReference type="PANTHER" id="PTHR31840:SF1">
    <property type="entry name" value="COILED-COIL DOMAIN-CONTAINING PROTEIN 97"/>
    <property type="match status" value="1"/>
</dbReference>
<dbReference type="InterPro" id="IPR018613">
    <property type="entry name" value="Ccdc97-like"/>
</dbReference>
<feature type="compositionally biased region" description="Basic and acidic residues" evidence="1">
    <location>
        <begin position="384"/>
        <end position="396"/>
    </location>
</feature>
<reference evidence="3 4" key="1">
    <citation type="submission" date="2024-03" db="EMBL/GenBank/DDBJ databases">
        <title>The genome assembly and annotation of the cricket Gryllus longicercus Weissman &amp; Gray.</title>
        <authorList>
            <person name="Szrajer S."/>
            <person name="Gray D."/>
            <person name="Ylla G."/>
        </authorList>
    </citation>
    <scope>NUCLEOTIDE SEQUENCE [LARGE SCALE GENOMIC DNA]</scope>
    <source>
        <strain evidence="3">DAG 2021-001</strain>
        <tissue evidence="3">Whole body minus gut</tissue>
    </source>
</reference>
<organism evidence="3 4">
    <name type="scientific">Gryllus longicercus</name>
    <dbReference type="NCBI Taxonomy" id="2509291"/>
    <lineage>
        <taxon>Eukaryota</taxon>
        <taxon>Metazoa</taxon>
        <taxon>Ecdysozoa</taxon>
        <taxon>Arthropoda</taxon>
        <taxon>Hexapoda</taxon>
        <taxon>Insecta</taxon>
        <taxon>Pterygota</taxon>
        <taxon>Neoptera</taxon>
        <taxon>Polyneoptera</taxon>
        <taxon>Orthoptera</taxon>
        <taxon>Ensifera</taxon>
        <taxon>Gryllidea</taxon>
        <taxon>Grylloidea</taxon>
        <taxon>Gryllidae</taxon>
        <taxon>Gryllinae</taxon>
        <taxon>Gryllus</taxon>
    </lineage>
</organism>
<dbReference type="EMBL" id="JAZDUA010000418">
    <property type="protein sequence ID" value="KAK7792858.1"/>
    <property type="molecule type" value="Genomic_DNA"/>
</dbReference>
<feature type="compositionally biased region" description="Polar residues" evidence="1">
    <location>
        <begin position="1"/>
        <end position="12"/>
    </location>
</feature>
<evidence type="ECO:0000259" key="2">
    <source>
        <dbReference type="Pfam" id="PF09747"/>
    </source>
</evidence>
<feature type="region of interest" description="Disordered" evidence="1">
    <location>
        <begin position="232"/>
        <end position="303"/>
    </location>
</feature>
<feature type="domain" description="CCD97-like C-terminal" evidence="2">
    <location>
        <begin position="156"/>
        <end position="357"/>
    </location>
</feature>
<evidence type="ECO:0000256" key="1">
    <source>
        <dbReference type="SAM" id="MobiDB-lite"/>
    </source>
</evidence>
<dbReference type="AlphaFoldDB" id="A0AAN9VK96"/>
<comment type="caution">
    <text evidence="3">The sequence shown here is derived from an EMBL/GenBank/DDBJ whole genome shotgun (WGS) entry which is preliminary data.</text>
</comment>
<keyword evidence="4" id="KW-1185">Reference proteome</keyword>